<dbReference type="AlphaFoldDB" id="A0AA91BZA9"/>
<evidence type="ECO:0000313" key="16">
    <source>
        <dbReference type="EMBL" id="NOE19044.1"/>
    </source>
</evidence>
<organism evidence="16 17">
    <name type="scientific">Ruegeria atlantica</name>
    <dbReference type="NCBI Taxonomy" id="81569"/>
    <lineage>
        <taxon>Bacteria</taxon>
        <taxon>Pseudomonadati</taxon>
        <taxon>Pseudomonadota</taxon>
        <taxon>Alphaproteobacteria</taxon>
        <taxon>Rhodobacterales</taxon>
        <taxon>Roseobacteraceae</taxon>
        <taxon>Ruegeria</taxon>
    </lineage>
</organism>
<evidence type="ECO:0000256" key="4">
    <source>
        <dbReference type="ARBA" id="ARBA00022645"/>
    </source>
</evidence>
<dbReference type="Pfam" id="PF00905">
    <property type="entry name" value="Transpeptidase"/>
    <property type="match status" value="1"/>
</dbReference>
<dbReference type="EC" id="2.4.99.28" evidence="10"/>
<dbReference type="Pfam" id="PF00912">
    <property type="entry name" value="Transgly"/>
    <property type="match status" value="1"/>
</dbReference>
<name>A0AA91BZA9_9RHOB</name>
<dbReference type="GO" id="GO:0009252">
    <property type="term" value="P:peptidoglycan biosynthetic process"/>
    <property type="evidence" value="ECO:0007669"/>
    <property type="project" value="InterPro"/>
</dbReference>
<evidence type="ECO:0000256" key="10">
    <source>
        <dbReference type="ARBA" id="ARBA00044770"/>
    </source>
</evidence>
<dbReference type="EMBL" id="WVRA01000004">
    <property type="protein sequence ID" value="NOE19044.1"/>
    <property type="molecule type" value="Genomic_DNA"/>
</dbReference>
<dbReference type="NCBIfam" id="TIGR02073">
    <property type="entry name" value="PBP_1c"/>
    <property type="match status" value="1"/>
</dbReference>
<evidence type="ECO:0000256" key="12">
    <source>
        <dbReference type="SAM" id="SignalP"/>
    </source>
</evidence>
<keyword evidence="12" id="KW-0732">Signal</keyword>
<dbReference type="InterPro" id="IPR001264">
    <property type="entry name" value="Glyco_trans_51"/>
</dbReference>
<evidence type="ECO:0000256" key="7">
    <source>
        <dbReference type="ARBA" id="ARBA00022679"/>
    </source>
</evidence>
<evidence type="ECO:0000256" key="8">
    <source>
        <dbReference type="ARBA" id="ARBA00022801"/>
    </source>
</evidence>
<keyword evidence="6" id="KW-0328">Glycosyltransferase</keyword>
<evidence type="ECO:0000256" key="1">
    <source>
        <dbReference type="ARBA" id="ARBA00004752"/>
    </source>
</evidence>
<keyword evidence="8" id="KW-0378">Hydrolase</keyword>
<dbReference type="InterPro" id="IPR036950">
    <property type="entry name" value="PBP_transglycosylase"/>
</dbReference>
<evidence type="ECO:0000259" key="14">
    <source>
        <dbReference type="Pfam" id="PF00912"/>
    </source>
</evidence>
<protein>
    <recommendedName>
        <fullName evidence="10">peptidoglycan glycosyltransferase</fullName>
        <ecNumber evidence="10">2.4.99.28</ecNumber>
    </recommendedName>
</protein>
<proteinExistence type="inferred from homology"/>
<comment type="similarity">
    <text evidence="2">In the C-terminal section; belongs to the transpeptidase family.</text>
</comment>
<feature type="chain" id="PRO_5041669291" description="peptidoglycan glycosyltransferase" evidence="12">
    <location>
        <begin position="22"/>
        <end position="678"/>
    </location>
</feature>
<comment type="pathway">
    <text evidence="1">Cell wall biogenesis; peptidoglycan biosynthesis.</text>
</comment>
<keyword evidence="7" id="KW-0808">Transferase</keyword>
<evidence type="ECO:0000259" key="13">
    <source>
        <dbReference type="Pfam" id="PF00905"/>
    </source>
</evidence>
<evidence type="ECO:0000256" key="2">
    <source>
        <dbReference type="ARBA" id="ARBA00007090"/>
    </source>
</evidence>
<feature type="domain" description="Penicillin-binding protein transpeptidase" evidence="13">
    <location>
        <begin position="301"/>
        <end position="511"/>
    </location>
</feature>
<evidence type="ECO:0000256" key="6">
    <source>
        <dbReference type="ARBA" id="ARBA00022676"/>
    </source>
</evidence>
<dbReference type="Gene3D" id="3.40.710.10">
    <property type="entry name" value="DD-peptidase/beta-lactamase superfamily"/>
    <property type="match status" value="1"/>
</dbReference>
<dbReference type="PANTHER" id="PTHR32282:SF15">
    <property type="entry name" value="PENICILLIN-BINDING PROTEIN 1C"/>
    <property type="match status" value="1"/>
</dbReference>
<dbReference type="Pfam" id="PF06832">
    <property type="entry name" value="BiPBP_C"/>
    <property type="match status" value="1"/>
</dbReference>
<evidence type="ECO:0000256" key="11">
    <source>
        <dbReference type="ARBA" id="ARBA00049902"/>
    </source>
</evidence>
<dbReference type="InterPro" id="IPR011815">
    <property type="entry name" value="PBP_1c"/>
</dbReference>
<dbReference type="SUPFAM" id="SSF56601">
    <property type="entry name" value="beta-lactamase/transpeptidase-like"/>
    <property type="match status" value="1"/>
</dbReference>
<dbReference type="Proteomes" id="UP000597886">
    <property type="component" value="Unassembled WGS sequence"/>
</dbReference>
<keyword evidence="9" id="KW-0511">Multifunctional enzyme</keyword>
<reference evidence="16" key="1">
    <citation type="submission" date="2019-12" db="EMBL/GenBank/DDBJ databases">
        <title>Ruegeria JWLKs population differentiation of coral mucus and skeleton niches.</title>
        <authorList>
            <person name="Luo D."/>
        </authorList>
    </citation>
    <scope>NUCLEOTIDE SEQUENCE</scope>
    <source>
        <strain evidence="16">HKCCD6181</strain>
    </source>
</reference>
<keyword evidence="4" id="KW-0121">Carboxypeptidase</keyword>
<dbReference type="GO" id="GO:0006508">
    <property type="term" value="P:proteolysis"/>
    <property type="evidence" value="ECO:0007669"/>
    <property type="project" value="UniProtKB-KW"/>
</dbReference>
<feature type="domain" description="Glycosyl transferase family 51" evidence="14">
    <location>
        <begin position="70"/>
        <end position="225"/>
    </location>
</feature>
<dbReference type="GO" id="GO:0004180">
    <property type="term" value="F:carboxypeptidase activity"/>
    <property type="evidence" value="ECO:0007669"/>
    <property type="project" value="UniProtKB-KW"/>
</dbReference>
<dbReference type="InterPro" id="IPR050396">
    <property type="entry name" value="Glycosyltr_51/Transpeptidase"/>
</dbReference>
<feature type="signal peptide" evidence="12">
    <location>
        <begin position="1"/>
        <end position="21"/>
    </location>
</feature>
<evidence type="ECO:0000256" key="9">
    <source>
        <dbReference type="ARBA" id="ARBA00023268"/>
    </source>
</evidence>
<dbReference type="InterPro" id="IPR012338">
    <property type="entry name" value="Beta-lactam/transpept-like"/>
</dbReference>
<comment type="catalytic activity">
    <reaction evidence="11">
        <text>[GlcNAc-(1-&gt;4)-Mur2Ac(oyl-L-Ala-gamma-D-Glu-L-Lys-D-Ala-D-Ala)](n)-di-trans,octa-cis-undecaprenyl diphosphate + beta-D-GlcNAc-(1-&gt;4)-Mur2Ac(oyl-L-Ala-gamma-D-Glu-L-Lys-D-Ala-D-Ala)-di-trans,octa-cis-undecaprenyl diphosphate = [GlcNAc-(1-&gt;4)-Mur2Ac(oyl-L-Ala-gamma-D-Glu-L-Lys-D-Ala-D-Ala)](n+1)-di-trans,octa-cis-undecaprenyl diphosphate + di-trans,octa-cis-undecaprenyl diphosphate + H(+)</text>
        <dbReference type="Rhea" id="RHEA:23708"/>
        <dbReference type="Rhea" id="RHEA-COMP:9602"/>
        <dbReference type="Rhea" id="RHEA-COMP:9603"/>
        <dbReference type="ChEBI" id="CHEBI:15378"/>
        <dbReference type="ChEBI" id="CHEBI:58405"/>
        <dbReference type="ChEBI" id="CHEBI:60033"/>
        <dbReference type="ChEBI" id="CHEBI:78435"/>
        <dbReference type="EC" id="2.4.99.28"/>
    </reaction>
</comment>
<evidence type="ECO:0000313" key="17">
    <source>
        <dbReference type="Proteomes" id="UP000597886"/>
    </source>
</evidence>
<comment type="caution">
    <text evidence="16">The sequence shown here is derived from an EMBL/GenBank/DDBJ whole genome shotgun (WGS) entry which is preliminary data.</text>
</comment>
<feature type="domain" description="Penicillin-binding C-terminal" evidence="15">
    <location>
        <begin position="595"/>
        <end position="676"/>
    </location>
</feature>
<dbReference type="InterPro" id="IPR009647">
    <property type="entry name" value="PBP_C"/>
</dbReference>
<dbReference type="PANTHER" id="PTHR32282">
    <property type="entry name" value="BINDING PROTEIN TRANSPEPTIDASE, PUTATIVE-RELATED"/>
    <property type="match status" value="1"/>
</dbReference>
<dbReference type="SUPFAM" id="SSF53955">
    <property type="entry name" value="Lysozyme-like"/>
    <property type="match status" value="1"/>
</dbReference>
<dbReference type="GO" id="GO:0008955">
    <property type="term" value="F:peptidoglycan glycosyltransferase activity"/>
    <property type="evidence" value="ECO:0007669"/>
    <property type="project" value="UniProtKB-EC"/>
</dbReference>
<evidence type="ECO:0000259" key="15">
    <source>
        <dbReference type="Pfam" id="PF06832"/>
    </source>
</evidence>
<dbReference type="InterPro" id="IPR023346">
    <property type="entry name" value="Lysozyme-like_dom_sf"/>
</dbReference>
<gene>
    <name evidence="16" type="primary">pbpC</name>
    <name evidence="16" type="ORF">GS634_13015</name>
</gene>
<comment type="similarity">
    <text evidence="3">In the N-terminal section; belongs to the glycosyltransferase 51 family.</text>
</comment>
<sequence length="678" mass="72992">MPRRSRLLFALAGALYLTALARDGVDRWVDATTLPSVLAETSVEMRDRNGELLRAFPVEDGIWRLRPGAVDPDFIAMLIRYEDKRFWTHAGVDLIAMLRAAGQSLWNGRNVSGGSTLTMQVARLIEDGPTGRWSGKFRQIRVALALERRLSKQQILNLYLTHAPYGGNLEGLRAGARAWFGKDATRLTPAQSALLVALPQSPEARRPDRKPEAARQARDRVLNRLVRHTVLTNAQARAAMTETLPDRMNPFPRFAPHLTDRVRLQAPAIQAFDLTLDAGLQARLETLVAQTATRVGPRVSGALIVADHRSGEVLASVGSAGYQDARQGFVDMTRAVRSPGSTLKPLVYGLAFDQGLAHPETLISDSPVMFSRYAPRNFDGAFRGDVRVRDALQLSLNIPVVRLTNELGPARLMTALRLAGSEPRLNGATPGLAISLGGVGLSLHDLVQVYTTLAAGGTGPILHHDVLADAQRTRRVLSETSAWQVSDILAGLAPPAGGATGSLAYKTGTSYGHRDAWAIGFDGQHVIGVWLGRADGTPVPGAFGGDLAAPLLAEAFNLLKPDLTPLRPPPPSTLLVGAAQLPQPLQRFRPRTTAFKDDPSAPDLLFPPDNAVLETSGAPLTVKLRGGVGPFFVLADGVPVLTGQRRREFEIPNPGTGFTSLVVVDAQGQSDRASIRID</sequence>
<evidence type="ECO:0000256" key="3">
    <source>
        <dbReference type="ARBA" id="ARBA00007739"/>
    </source>
</evidence>
<dbReference type="InterPro" id="IPR001460">
    <property type="entry name" value="PCN-bd_Tpept"/>
</dbReference>
<keyword evidence="5" id="KW-0645">Protease</keyword>
<evidence type="ECO:0000256" key="5">
    <source>
        <dbReference type="ARBA" id="ARBA00022670"/>
    </source>
</evidence>
<dbReference type="GO" id="GO:0008658">
    <property type="term" value="F:penicillin binding"/>
    <property type="evidence" value="ECO:0007669"/>
    <property type="project" value="InterPro"/>
</dbReference>
<dbReference type="Gene3D" id="1.10.3810.10">
    <property type="entry name" value="Biosynthetic peptidoglycan transglycosylase-like"/>
    <property type="match status" value="1"/>
</dbReference>
<accession>A0AA91BZA9</accession>
<dbReference type="GO" id="GO:0030288">
    <property type="term" value="C:outer membrane-bounded periplasmic space"/>
    <property type="evidence" value="ECO:0007669"/>
    <property type="project" value="TreeGrafter"/>
</dbReference>